<feature type="region of interest" description="Disordered" evidence="1">
    <location>
        <begin position="98"/>
        <end position="195"/>
    </location>
</feature>
<organism evidence="2 3">
    <name type="scientific">Timema podura</name>
    <name type="common">Walking stick</name>
    <dbReference type="NCBI Taxonomy" id="61482"/>
    <lineage>
        <taxon>Eukaryota</taxon>
        <taxon>Metazoa</taxon>
        <taxon>Ecdysozoa</taxon>
        <taxon>Arthropoda</taxon>
        <taxon>Hexapoda</taxon>
        <taxon>Insecta</taxon>
        <taxon>Pterygota</taxon>
        <taxon>Neoptera</taxon>
        <taxon>Polyneoptera</taxon>
        <taxon>Phasmatodea</taxon>
        <taxon>Timematodea</taxon>
        <taxon>Timematoidea</taxon>
        <taxon>Timematidae</taxon>
        <taxon>Timema</taxon>
    </lineage>
</organism>
<name>A0ABN7NW18_TIMPD</name>
<dbReference type="Proteomes" id="UP001153148">
    <property type="component" value="Unassembled WGS sequence"/>
</dbReference>
<feature type="region of interest" description="Disordered" evidence="1">
    <location>
        <begin position="1"/>
        <end position="67"/>
    </location>
</feature>
<comment type="caution">
    <text evidence="2">The sequence shown here is derived from an EMBL/GenBank/DDBJ whole genome shotgun (WGS) entry which is preliminary data.</text>
</comment>
<evidence type="ECO:0000313" key="2">
    <source>
        <dbReference type="EMBL" id="CAG2058860.1"/>
    </source>
</evidence>
<evidence type="ECO:0000256" key="1">
    <source>
        <dbReference type="SAM" id="MobiDB-lite"/>
    </source>
</evidence>
<evidence type="ECO:0000313" key="3">
    <source>
        <dbReference type="Proteomes" id="UP001153148"/>
    </source>
</evidence>
<feature type="compositionally biased region" description="Polar residues" evidence="1">
    <location>
        <begin position="133"/>
        <end position="147"/>
    </location>
</feature>
<feature type="non-terminal residue" evidence="2">
    <location>
        <position position="195"/>
    </location>
</feature>
<keyword evidence="3" id="KW-1185">Reference proteome</keyword>
<reference evidence="2" key="1">
    <citation type="submission" date="2021-03" db="EMBL/GenBank/DDBJ databases">
        <authorList>
            <person name="Tran Van P."/>
        </authorList>
    </citation>
    <scope>NUCLEOTIDE SEQUENCE</scope>
</reference>
<feature type="compositionally biased region" description="Basic and acidic residues" evidence="1">
    <location>
        <begin position="115"/>
        <end position="126"/>
    </location>
</feature>
<dbReference type="EMBL" id="CAJPIN010008144">
    <property type="protein sequence ID" value="CAG2058860.1"/>
    <property type="molecule type" value="Genomic_DNA"/>
</dbReference>
<feature type="non-terminal residue" evidence="2">
    <location>
        <position position="1"/>
    </location>
</feature>
<protein>
    <submittedName>
        <fullName evidence="2">Uncharacterized protein</fullName>
    </submittedName>
</protein>
<feature type="compositionally biased region" description="Low complexity" evidence="1">
    <location>
        <begin position="148"/>
        <end position="164"/>
    </location>
</feature>
<sequence length="195" mass="22575">VHVDVIRTSWDEDEPTPYRRSSWDLPTPKTDGEWGSHSRRQTPRPTPAHRFNTWAKDRRSTGATPMIGTEGELKWSSVEDRAIWEEEQKRLDREWYSLDDGYDDDNNPFANLSEDYTKKKEEQLEQRKKKRMSAQQRQINKVNNKEFSNTGSSSGTGASVSARSQNYSEPYTSAEERQMSVGLNDNRNTHEISCA</sequence>
<gene>
    <name evidence="2" type="ORF">TPAB3V08_LOCUS5827</name>
</gene>
<accession>A0ABN7NW18</accession>
<proteinExistence type="predicted"/>